<organism evidence="2 3">
    <name type="scientific">Planobacterium oryzisoli</name>
    <dbReference type="NCBI Taxonomy" id="2771435"/>
    <lineage>
        <taxon>Bacteria</taxon>
        <taxon>Pseudomonadati</taxon>
        <taxon>Bacteroidota</taxon>
        <taxon>Flavobacteriia</taxon>
        <taxon>Flavobacteriales</taxon>
        <taxon>Weeksellaceae</taxon>
        <taxon>Chryseobacterium group</taxon>
        <taxon>Chryseobacterium</taxon>
    </lineage>
</organism>
<dbReference type="InterPro" id="IPR011990">
    <property type="entry name" value="TPR-like_helical_dom_sf"/>
</dbReference>
<evidence type="ECO:0000313" key="2">
    <source>
        <dbReference type="EMBL" id="MBF5026969.1"/>
    </source>
</evidence>
<name>A0A930YV67_9FLAO</name>
<dbReference type="Pfam" id="PF08238">
    <property type="entry name" value="Sel1"/>
    <property type="match status" value="4"/>
</dbReference>
<dbReference type="PANTHER" id="PTHR11102">
    <property type="entry name" value="SEL-1-LIKE PROTEIN"/>
    <property type="match status" value="1"/>
</dbReference>
<accession>A0A930YV67</accession>
<dbReference type="RefSeq" id="WP_194738897.1">
    <property type="nucleotide sequence ID" value="NZ_JADKYY010000004.1"/>
</dbReference>
<keyword evidence="1" id="KW-0732">Signal</keyword>
<reference evidence="2" key="1">
    <citation type="submission" date="2020-11" db="EMBL/GenBank/DDBJ databases">
        <title>Genome seq and assembly of Planobacterium sp.</title>
        <authorList>
            <person name="Chhetri G."/>
        </authorList>
    </citation>
    <scope>NUCLEOTIDE SEQUENCE</scope>
    <source>
        <strain evidence="2">GCR5</strain>
    </source>
</reference>
<proteinExistence type="predicted"/>
<protein>
    <submittedName>
        <fullName evidence="2">SEL1-like repeat protein</fullName>
    </submittedName>
</protein>
<dbReference type="InterPro" id="IPR050767">
    <property type="entry name" value="Sel1_AlgK"/>
</dbReference>
<dbReference type="Gene3D" id="1.25.40.10">
    <property type="entry name" value="Tetratricopeptide repeat domain"/>
    <property type="match status" value="1"/>
</dbReference>
<comment type="caution">
    <text evidence="2">The sequence shown here is derived from an EMBL/GenBank/DDBJ whole genome shotgun (WGS) entry which is preliminary data.</text>
</comment>
<sequence>MKTLLLTLFFLFSATASPIRAQQELADLESYRLELLEKQLNRALQYHAFERHYLQDLDSKIAQELAKKPESPELHYLMGKLHRHMMDQVEAIYKIEWTNEEFLAFLGDELSGEALRKAQSYYTLKASHSKKAELHLKKASDSGMGRYQFEYAEFLRAGYHPQLYKEKRGYAPLEVRVDETTIGLLESSYRKGIVQAGTRLATVYLKGEGEVGQDTAKGEKILSEVLKFYDSPAPVYFELGKGFLLGEDPRFSTLDYPHSLQLAERYLKKSSELNYQKADLYLGYAHLGVLGEKGFTPPDPSKAAQYLLRGAPSAKQAPYGYFALAVFYYNGEAGLAQNQEKARAMFKELENITPLPDQLAVMDWKEVQKYIKEVLQP</sequence>
<evidence type="ECO:0000313" key="3">
    <source>
        <dbReference type="Proteomes" id="UP000694480"/>
    </source>
</evidence>
<dbReference type="EMBL" id="JADKYY010000004">
    <property type="protein sequence ID" value="MBF5026969.1"/>
    <property type="molecule type" value="Genomic_DNA"/>
</dbReference>
<dbReference type="SUPFAM" id="SSF81901">
    <property type="entry name" value="HCP-like"/>
    <property type="match status" value="2"/>
</dbReference>
<dbReference type="AlphaFoldDB" id="A0A930YV67"/>
<feature type="chain" id="PRO_5037256368" evidence="1">
    <location>
        <begin position="22"/>
        <end position="377"/>
    </location>
</feature>
<dbReference type="Proteomes" id="UP000694480">
    <property type="component" value="Unassembled WGS sequence"/>
</dbReference>
<evidence type="ECO:0000256" key="1">
    <source>
        <dbReference type="SAM" id="SignalP"/>
    </source>
</evidence>
<dbReference type="InterPro" id="IPR006597">
    <property type="entry name" value="Sel1-like"/>
</dbReference>
<dbReference type="PANTHER" id="PTHR11102:SF160">
    <property type="entry name" value="ERAD-ASSOCIATED E3 UBIQUITIN-PROTEIN LIGASE COMPONENT HRD3"/>
    <property type="match status" value="1"/>
</dbReference>
<feature type="signal peptide" evidence="1">
    <location>
        <begin position="1"/>
        <end position="21"/>
    </location>
</feature>
<gene>
    <name evidence="2" type="ORF">IC612_04050</name>
</gene>
<keyword evidence="3" id="KW-1185">Reference proteome</keyword>